<comment type="caution">
    <text evidence="1">The sequence shown here is derived from an EMBL/GenBank/DDBJ whole genome shotgun (WGS) entry which is preliminary data.</text>
</comment>
<keyword evidence="2" id="KW-1185">Reference proteome</keyword>
<dbReference type="EMBL" id="WNTK01000006">
    <property type="protein sequence ID" value="KAG9481117.1"/>
    <property type="molecule type" value="Genomic_DNA"/>
</dbReference>
<organism evidence="1 2">
    <name type="scientific">Eleutherodactylus coqui</name>
    <name type="common">Puerto Rican coqui</name>
    <dbReference type="NCBI Taxonomy" id="57060"/>
    <lineage>
        <taxon>Eukaryota</taxon>
        <taxon>Metazoa</taxon>
        <taxon>Chordata</taxon>
        <taxon>Craniata</taxon>
        <taxon>Vertebrata</taxon>
        <taxon>Euteleostomi</taxon>
        <taxon>Amphibia</taxon>
        <taxon>Batrachia</taxon>
        <taxon>Anura</taxon>
        <taxon>Neobatrachia</taxon>
        <taxon>Hyloidea</taxon>
        <taxon>Eleutherodactylidae</taxon>
        <taxon>Eleutherodactylinae</taxon>
        <taxon>Eleutherodactylus</taxon>
        <taxon>Eleutherodactylus</taxon>
    </lineage>
</organism>
<reference evidence="1" key="1">
    <citation type="thesis" date="2020" institute="ProQuest LLC" country="789 East Eisenhower Parkway, Ann Arbor, MI, USA">
        <title>Comparative Genomics and Chromosome Evolution.</title>
        <authorList>
            <person name="Mudd A.B."/>
        </authorList>
    </citation>
    <scope>NUCLEOTIDE SEQUENCE</scope>
    <source>
        <strain evidence="1">HN-11 Male</strain>
        <tissue evidence="1">Kidney and liver</tissue>
    </source>
</reference>
<evidence type="ECO:0000313" key="2">
    <source>
        <dbReference type="Proteomes" id="UP000770717"/>
    </source>
</evidence>
<proteinExistence type="predicted"/>
<sequence length="52" mass="6043">MPYPAHFPVRRTALNQIAPPKPNLNTSKMENGMDAVLCRSFKTRWKSLMKRL</sequence>
<name>A0A8J6K5Z9_ELECQ</name>
<gene>
    <name evidence="1" type="ORF">GDO78_010393</name>
</gene>
<dbReference type="Proteomes" id="UP000770717">
    <property type="component" value="Unassembled WGS sequence"/>
</dbReference>
<dbReference type="AlphaFoldDB" id="A0A8J6K5Z9"/>
<accession>A0A8J6K5Z9</accession>
<evidence type="ECO:0000313" key="1">
    <source>
        <dbReference type="EMBL" id="KAG9481117.1"/>
    </source>
</evidence>
<protein>
    <submittedName>
        <fullName evidence="1">Uncharacterized protein</fullName>
    </submittedName>
</protein>